<comment type="caution">
    <text evidence="2">The sequence shown here is derived from an EMBL/GenBank/DDBJ whole genome shotgun (WGS) entry which is preliminary data.</text>
</comment>
<protein>
    <recommendedName>
        <fullName evidence="1">FAD dependent oxidoreductase domain-containing protein</fullName>
    </recommendedName>
</protein>
<dbReference type="GO" id="GO:0005737">
    <property type="term" value="C:cytoplasm"/>
    <property type="evidence" value="ECO:0007669"/>
    <property type="project" value="TreeGrafter"/>
</dbReference>
<dbReference type="RefSeq" id="XP_038751739.1">
    <property type="nucleotide sequence ID" value="XM_038883034.1"/>
</dbReference>
<dbReference type="PANTHER" id="PTHR13847:SF213">
    <property type="entry name" value="DEPENDENT OXIDOREDUCTASE, PUTATIVE-RELATED"/>
    <property type="match status" value="1"/>
</dbReference>
<evidence type="ECO:0000313" key="3">
    <source>
        <dbReference type="Proteomes" id="UP000781932"/>
    </source>
</evidence>
<organism evidence="2 3">
    <name type="scientific">Colletotrichum karsti</name>
    <dbReference type="NCBI Taxonomy" id="1095194"/>
    <lineage>
        <taxon>Eukaryota</taxon>
        <taxon>Fungi</taxon>
        <taxon>Dikarya</taxon>
        <taxon>Ascomycota</taxon>
        <taxon>Pezizomycotina</taxon>
        <taxon>Sordariomycetes</taxon>
        <taxon>Hypocreomycetidae</taxon>
        <taxon>Glomerellales</taxon>
        <taxon>Glomerellaceae</taxon>
        <taxon>Colletotrichum</taxon>
        <taxon>Colletotrichum boninense species complex</taxon>
    </lineage>
</organism>
<keyword evidence="3" id="KW-1185">Reference proteome</keyword>
<name>A0A9P6IF04_9PEZI</name>
<dbReference type="AlphaFoldDB" id="A0A9P6IF04"/>
<accession>A0A9P6IF04</accession>
<dbReference type="InterPro" id="IPR036188">
    <property type="entry name" value="FAD/NAD-bd_sf"/>
</dbReference>
<dbReference type="SUPFAM" id="SSF51905">
    <property type="entry name" value="FAD/NAD(P)-binding domain"/>
    <property type="match status" value="1"/>
</dbReference>
<evidence type="ECO:0000259" key="1">
    <source>
        <dbReference type="Pfam" id="PF01266"/>
    </source>
</evidence>
<dbReference type="PANTHER" id="PTHR13847">
    <property type="entry name" value="SARCOSINE DEHYDROGENASE-RELATED"/>
    <property type="match status" value="1"/>
</dbReference>
<dbReference type="Gene3D" id="3.50.50.60">
    <property type="entry name" value="FAD/NAD(P)-binding domain"/>
    <property type="match status" value="1"/>
</dbReference>
<dbReference type="OrthoDB" id="429143at2759"/>
<dbReference type="Proteomes" id="UP000781932">
    <property type="component" value="Unassembled WGS sequence"/>
</dbReference>
<dbReference type="InterPro" id="IPR006076">
    <property type="entry name" value="FAD-dep_OxRdtase"/>
</dbReference>
<dbReference type="GeneID" id="62156108"/>
<dbReference type="Pfam" id="PF01266">
    <property type="entry name" value="DAO"/>
    <property type="match status" value="1"/>
</dbReference>
<reference evidence="2" key="1">
    <citation type="submission" date="2020-03" db="EMBL/GenBank/DDBJ databases">
        <authorList>
            <person name="He L."/>
        </authorList>
    </citation>
    <scope>NUCLEOTIDE SEQUENCE</scope>
    <source>
        <strain evidence="2">CkLH20</strain>
    </source>
</reference>
<gene>
    <name evidence="2" type="ORF">CkaCkLH20_00314</name>
</gene>
<sequence length="472" mass="51397">MTAQVVESYITRDPGLPVQNPTPSYWQHVPHILSNVQSPQLPAEVDIAVIGSGITGASVTKTLLDKDPSARVTVFEARTLCSGATGRNGGQLATNAGEVYSELKERFGSDMAGDIATFTFKTCDRMREIVQEYAPVEGEYRDLTKVRAFLDEASFAKMKDSIQQMEADHPSLRGIYKIIDADTLLKVHGVHGAVGGVTLPAGALWPYRVVSGVFQGLLDKYADRLTIETNTPITSVERADGRYVLNSPRGRTSVRKVMYCTNGYSGYLLPKLRGAIFPVRGTMSVQDLGPNVRNRGASESFGFHYEPYYDEKTETLADGLWYLTQNAKTGYFFFGGEKGTADESLTADDSSVSPHTLEHLQNILPKFFDYKDVKKDQLVSAWSGIMGFTADGAPFVGQLPASVTDRGGEDEWIAAGFAGYGMPYCWLVGEAAAKMALGLDITGLLPAAYVVNEERFSPDNIAAVAQMLASLR</sequence>
<dbReference type="EMBL" id="JAATWM020000001">
    <property type="protein sequence ID" value="KAF9882278.1"/>
    <property type="molecule type" value="Genomic_DNA"/>
</dbReference>
<feature type="domain" description="FAD dependent oxidoreductase" evidence="1">
    <location>
        <begin position="46"/>
        <end position="435"/>
    </location>
</feature>
<evidence type="ECO:0000313" key="2">
    <source>
        <dbReference type="EMBL" id="KAF9882278.1"/>
    </source>
</evidence>
<dbReference type="Gene3D" id="3.30.9.10">
    <property type="entry name" value="D-Amino Acid Oxidase, subunit A, domain 2"/>
    <property type="match status" value="1"/>
</dbReference>
<proteinExistence type="predicted"/>
<reference evidence="2" key="2">
    <citation type="submission" date="2020-11" db="EMBL/GenBank/DDBJ databases">
        <title>Whole genome sequencing of Colletotrichum sp.</title>
        <authorList>
            <person name="Li H."/>
        </authorList>
    </citation>
    <scope>NUCLEOTIDE SEQUENCE</scope>
    <source>
        <strain evidence="2">CkLH20</strain>
    </source>
</reference>